<dbReference type="EMBL" id="JACCBB010000001">
    <property type="protein sequence ID" value="NYD22165.1"/>
    <property type="molecule type" value="Genomic_DNA"/>
</dbReference>
<gene>
    <name evidence="1" type="ORF">BJ968_001705</name>
</gene>
<keyword evidence="2" id="KW-1185">Reference proteome</keyword>
<name>A0A7Y9DKC0_9ACTN</name>
<protein>
    <recommendedName>
        <fullName evidence="3">Glycosyl transferase family 2</fullName>
    </recommendedName>
</protein>
<evidence type="ECO:0000313" key="1">
    <source>
        <dbReference type="EMBL" id="NYD22165.1"/>
    </source>
</evidence>
<evidence type="ECO:0008006" key="3">
    <source>
        <dbReference type="Google" id="ProtNLM"/>
    </source>
</evidence>
<reference evidence="1 2" key="1">
    <citation type="submission" date="2020-07" db="EMBL/GenBank/DDBJ databases">
        <title>Sequencing the genomes of 1000 actinobacteria strains.</title>
        <authorList>
            <person name="Klenk H.-P."/>
        </authorList>
    </citation>
    <scope>NUCLEOTIDE SEQUENCE [LARGE SCALE GENOMIC DNA]</scope>
    <source>
        <strain evidence="1 2">DSM 7487</strain>
    </source>
</reference>
<dbReference type="InterPro" id="IPR029044">
    <property type="entry name" value="Nucleotide-diphossugar_trans"/>
</dbReference>
<evidence type="ECO:0000313" key="2">
    <source>
        <dbReference type="Proteomes" id="UP000521922"/>
    </source>
</evidence>
<dbReference type="RefSeq" id="WP_179750951.1">
    <property type="nucleotide sequence ID" value="NZ_BAAAGN010000005.1"/>
</dbReference>
<comment type="caution">
    <text evidence="1">The sequence shown here is derived from an EMBL/GenBank/DDBJ whole genome shotgun (WGS) entry which is preliminary data.</text>
</comment>
<organism evidence="1 2">
    <name type="scientific">Kineococcus aurantiacus</name>
    <dbReference type="NCBI Taxonomy" id="37633"/>
    <lineage>
        <taxon>Bacteria</taxon>
        <taxon>Bacillati</taxon>
        <taxon>Actinomycetota</taxon>
        <taxon>Actinomycetes</taxon>
        <taxon>Kineosporiales</taxon>
        <taxon>Kineosporiaceae</taxon>
        <taxon>Kineococcus</taxon>
    </lineage>
</organism>
<dbReference type="AlphaFoldDB" id="A0A7Y9DKC0"/>
<dbReference type="Proteomes" id="UP000521922">
    <property type="component" value="Unassembled WGS sequence"/>
</dbReference>
<sequence length="276" mass="30581">MLIHVVYRSHGGENSKARPNWYSKLVGLQSFCRAVQTLTAQRPAAGPEVVFLNDGPLPADRAALMAAWGDPVTITAGSNRRSYLTGLSLARRRGWADDDLVLLAEDDYLWRPEALVSLLDAASDPRSARADYFAPYGEPVPDDGRPARWAPLESTTSTFAVRVRALRQDERLLQLCAYSGGDFDYASCLTLQGRRRFGLRELFDHHAEDGGSSPLRALARGVYLTGMRTAVDLRSLRRPSRRRVLLGAQPALATHMEEGWISPGPWEQVARDAHDL</sequence>
<proteinExistence type="predicted"/>
<dbReference type="SUPFAM" id="SSF53448">
    <property type="entry name" value="Nucleotide-diphospho-sugar transferases"/>
    <property type="match status" value="1"/>
</dbReference>
<accession>A0A7Y9DKC0</accession>